<feature type="domain" description="Aminotransferase class I/classII large" evidence="6">
    <location>
        <begin position="29"/>
        <end position="333"/>
    </location>
</feature>
<evidence type="ECO:0000256" key="3">
    <source>
        <dbReference type="ARBA" id="ARBA00022679"/>
    </source>
</evidence>
<dbReference type="PANTHER" id="PTHR43643:SF3">
    <property type="entry name" value="HISTIDINOL-PHOSPHATE AMINOTRANSFERASE"/>
    <property type="match status" value="1"/>
</dbReference>
<evidence type="ECO:0000313" key="8">
    <source>
        <dbReference type="Proteomes" id="UP001235712"/>
    </source>
</evidence>
<evidence type="ECO:0000256" key="5">
    <source>
        <dbReference type="RuleBase" id="RU003693"/>
    </source>
</evidence>
<dbReference type="Proteomes" id="UP001235712">
    <property type="component" value="Unassembled WGS sequence"/>
</dbReference>
<keyword evidence="8" id="KW-1185">Reference proteome</keyword>
<comment type="cofactor">
    <cofactor evidence="1 5">
        <name>pyridoxal 5'-phosphate</name>
        <dbReference type="ChEBI" id="CHEBI:597326"/>
    </cofactor>
</comment>
<dbReference type="InterPro" id="IPR015424">
    <property type="entry name" value="PyrdxlP-dep_Trfase"/>
</dbReference>
<reference evidence="7 8" key="1">
    <citation type="submission" date="2023-07" db="EMBL/GenBank/DDBJ databases">
        <title>Sequencing the genomes of 1000 actinobacteria strains.</title>
        <authorList>
            <person name="Klenk H.-P."/>
        </authorList>
    </citation>
    <scope>NUCLEOTIDE SEQUENCE [LARGE SCALE GENOMIC DNA]</scope>
    <source>
        <strain evidence="7 8">DSM 44388</strain>
    </source>
</reference>
<dbReference type="Pfam" id="PF00155">
    <property type="entry name" value="Aminotran_1_2"/>
    <property type="match status" value="1"/>
</dbReference>
<evidence type="ECO:0000256" key="1">
    <source>
        <dbReference type="ARBA" id="ARBA00001933"/>
    </source>
</evidence>
<comment type="similarity">
    <text evidence="5">Belongs to the class-II pyridoxal-phosphate-dependent aminotransferase family.</text>
</comment>
<keyword evidence="4 5" id="KW-0663">Pyridoxal phosphate</keyword>
<dbReference type="RefSeq" id="WP_307249746.1">
    <property type="nucleotide sequence ID" value="NZ_JAUSQZ010000001.1"/>
</dbReference>
<dbReference type="Gene3D" id="3.90.1150.10">
    <property type="entry name" value="Aspartate Aminotransferase, domain 1"/>
    <property type="match status" value="1"/>
</dbReference>
<keyword evidence="3 7" id="KW-0808">Transferase</keyword>
<evidence type="ECO:0000256" key="2">
    <source>
        <dbReference type="ARBA" id="ARBA00022576"/>
    </source>
</evidence>
<dbReference type="SUPFAM" id="SSF53383">
    <property type="entry name" value="PLP-dependent transferases"/>
    <property type="match status" value="1"/>
</dbReference>
<dbReference type="CDD" id="cd00609">
    <property type="entry name" value="AAT_like"/>
    <property type="match status" value="1"/>
</dbReference>
<evidence type="ECO:0000256" key="4">
    <source>
        <dbReference type="ARBA" id="ARBA00022898"/>
    </source>
</evidence>
<dbReference type="InterPro" id="IPR004839">
    <property type="entry name" value="Aminotransferase_I/II_large"/>
</dbReference>
<evidence type="ECO:0000259" key="6">
    <source>
        <dbReference type="Pfam" id="PF00155"/>
    </source>
</evidence>
<dbReference type="InterPro" id="IPR001917">
    <property type="entry name" value="Aminotrans_II_pyridoxalP_BS"/>
</dbReference>
<name>A0ABT9PDB2_9ACTN</name>
<gene>
    <name evidence="7" type="ORF">J2S57_006431</name>
</gene>
<evidence type="ECO:0000313" key="7">
    <source>
        <dbReference type="EMBL" id="MDP9830682.1"/>
    </source>
</evidence>
<dbReference type="Gene3D" id="3.40.640.10">
    <property type="entry name" value="Type I PLP-dependent aspartate aminotransferase-like (Major domain)"/>
    <property type="match status" value="1"/>
</dbReference>
<sequence>MSARPQPRAKVKAIPQYSRAAAGRAVTWNVSSNESTVPPSPAILEAITRAGAQAHLYPTLTGEELTDAVSARVGVSPEQVVVGGGSLSLLQLALTAFTGSGTEVVHAWRSYEAYPILISIADADRVPVPLDAAHRHDVDAMLAAITPRTAAVMICNPNNPTGTALPDDEVLRMIEAVPRDVVVLLDEAYREFGESRLDVADLVGRYENLIVFRTFSKAYGLAGLRAGYALGSGSIMTSMRAVAPPFLLSAVAEAAALAALDDPEHTTHIVASVCQSREAFEKELRERGLDVPPSQANFVFLPVADRALELEQACAARGVAVRAFAGDGVRVTMGYPGAEAAVLEAVDAVFSISEDAGRSPA</sequence>
<dbReference type="InterPro" id="IPR024892">
    <property type="entry name" value="ArAT"/>
</dbReference>
<organism evidence="7 8">
    <name type="scientific">Kineosporia succinea</name>
    <dbReference type="NCBI Taxonomy" id="84632"/>
    <lineage>
        <taxon>Bacteria</taxon>
        <taxon>Bacillati</taxon>
        <taxon>Actinomycetota</taxon>
        <taxon>Actinomycetes</taxon>
        <taxon>Kineosporiales</taxon>
        <taxon>Kineosporiaceae</taxon>
        <taxon>Kineosporia</taxon>
    </lineage>
</organism>
<dbReference type="GO" id="GO:0004400">
    <property type="term" value="F:histidinol-phosphate transaminase activity"/>
    <property type="evidence" value="ECO:0007669"/>
    <property type="project" value="UniProtKB-EC"/>
</dbReference>
<dbReference type="NCBIfam" id="NF002878">
    <property type="entry name" value="PRK03321.1"/>
    <property type="match status" value="1"/>
</dbReference>
<keyword evidence="2 7" id="KW-0032">Aminotransferase</keyword>
<dbReference type="PANTHER" id="PTHR43643">
    <property type="entry name" value="HISTIDINOL-PHOSPHATE AMINOTRANSFERASE 2"/>
    <property type="match status" value="1"/>
</dbReference>
<dbReference type="InterPro" id="IPR015422">
    <property type="entry name" value="PyrdxlP-dep_Trfase_small"/>
</dbReference>
<dbReference type="InterPro" id="IPR050106">
    <property type="entry name" value="HistidinolP_aminotransfase"/>
</dbReference>
<accession>A0ABT9PDB2</accession>
<dbReference type="EMBL" id="JAUSQZ010000001">
    <property type="protein sequence ID" value="MDP9830682.1"/>
    <property type="molecule type" value="Genomic_DNA"/>
</dbReference>
<comment type="caution">
    <text evidence="7">The sequence shown here is derived from an EMBL/GenBank/DDBJ whole genome shotgun (WGS) entry which is preliminary data.</text>
</comment>
<dbReference type="PROSITE" id="PS00599">
    <property type="entry name" value="AA_TRANSFER_CLASS_2"/>
    <property type="match status" value="1"/>
</dbReference>
<protein>
    <submittedName>
        <fullName evidence="7">Histidinol-phosphate aminotransferase</fullName>
        <ecNumber evidence="7">2.6.1.9</ecNumber>
    </submittedName>
</protein>
<dbReference type="EC" id="2.6.1.9" evidence="7"/>
<dbReference type="InterPro" id="IPR015421">
    <property type="entry name" value="PyrdxlP-dep_Trfase_major"/>
</dbReference>
<proteinExistence type="inferred from homology"/>